<protein>
    <submittedName>
        <fullName evidence="3">Uncharacterized protein</fullName>
    </submittedName>
</protein>
<proteinExistence type="predicted"/>
<gene>
    <name evidence="3" type="ORF">CYCCA115_LOCUS1416</name>
</gene>
<evidence type="ECO:0000313" key="3">
    <source>
        <dbReference type="EMBL" id="CAJ1928195.1"/>
    </source>
</evidence>
<evidence type="ECO:0000256" key="1">
    <source>
        <dbReference type="SAM" id="MobiDB-lite"/>
    </source>
</evidence>
<sequence>MVQIKRVPRTPRRRSQSSAIFRYVQYGLGFYFVYLCLATLLFRDGTTEDEEPAPVSKNTKDLNTNYQRNLGTSKSKQQQQQRNNKPMDIHQVLESSKKNVATSVKARQSNHAGEKKREGHVDVILHEPLISGEAAYLTPSEVDEKKLVHIIHTRFMQYQPELKMLGMARLKLFETFCLPTMTNQRNQEYLWIIRTDPELDQDVKAGLLTLLKNIQNVVVVGSNEIRKGSVDMGFRSTDAISDITEESVFFGNMELVEAYYEAAKTKTLLETNLDADDGLATNFVKRSQEVIMHLFQVNDEKQRRKQRRQQSSWLTLCAGRHAEWQFYVPWDLQDQHGSLKHGSTHVCITAGLTWASQYKAAPRYTESHHLIKKETPACKDEFEQGDDPTSPTFLAHGLHEDMGCWLQIPTLEHTELTAIRARTPTSTGMSRVTTAASKWTLEDKTTNGALWAKVTVGGTFRIRNHQVIETHQYLDDNLPAIVEDNLKGQCQKDHSCSEGIKKKLKGILYKEDATRSEHGMIHIVQTAIETPISVDVWRHLCLESMEVQTIYDFLWIIRIKDFDSNPLMSDAVNKVQMLKILEKSALNIIVVKSNGTPSMDFRQLVATADINPESILFGSMFTVENFHKAAQNATLLETTLDPTEALSKTFIEDMQKAADVQQEYGQENAKFAWYYRCQSKFIEWNYFHPSENNEEKMGYARANDQYSDMCGNNPGTTRISMPGAQIPFFADVSQAQKCQKMVVLRIENGCYVSLESEEPVVARVVIPDSIDKPEPRKLTESELEEIDEVDGHLSTVLRYSFNILPYSIGIIHEHIKDIQCGGGNVCNNKLDSEYGVVHVVQTWIPGPDYFDIWRQFCFAIEAQTTKKFLWIIRIPTEADKNFIHQVAKPLHKTPLNVIIAKSSRASDTNFRHGEAISDINSKNLVVGDLETLQYFHNTAQEKPLIETKLDATVALAKTFAEEVQNIVAHQVQMKQLVDKENAWYYQCVSQYIEWDYHNPRGEEIPNGFLKNVDVSINSCLEHPGRTRVSMPSAKTSRGSSGTECTEKRKGLVDGCFAVVLKRLKGGYPQYAARVMVPKVIHGAVRKSVDDADMEKLRADNGLLRGHLKNNFGVYPVNMKNMRKKIEEYGVKNHGLRGAGQQEALSSTDSWSNSRGIVHVVHTRLLQRQPTLLTLGKVRLDIFKTLCLTTMSQQTNKQFLWIIRTDPELDPSLKENLLLALEGITNVVVIASRENSDGIYNGEFREHHAMREFNVDSIVHGNLTLVESFHEAAKSHILLETNIDSDDGVALTFVENLQAVTLESFERDSFKVGWVNLCLGRHLEWHFYAPWQKKSDKGCLLLGSTRNCVKSGLSWAVNVKAKPKFMTSTHLIKENKEQCSLNRTASERLIQECWDEIPLGDPENDVTAIRSMTPASNGIARGEVSKFDWNIDALKYDGEAWDLLEAYFAVNTEDIKESRALLVDNMHEVVIENDRSACTHEKTCDGHWKNKFRLVHVIHVSVFDPNLADVFRRVSLSSLVGQTSSEFLLIARTEDFTDQRLTDTLLKGIRDSAIVDQVLLVRSNRTHLLDFRSEEAISDITEENLLHGSMAVLKDYHDAAQNRTLLETYLHSFEGFKRDYVEELQNATATNIIQDRIQSGAGGWYYQCVPAYVERTYFSPTGDEQKNGYYSVLGDPDSKCMKRPGVTRISKIGSDIPTDTKRSYAEECSPEHDLGDGCFLPSVSEIVPALRVLTDLVAKPTQLEEDKIQELNKQQFGILRELRAEFSVFPPTLKNMRKEVTENERQIVHVIHTSLHDPAEINIWRHFLVDSLQLQTSKNFLYILRTTNFTNPKDMYNLMYPLSTNHEKGHIEAIVVDSNYSPLADFRTSEAIEDMTNSTLLRGEMNQLVAIHKAAGARTVVETFLGPGEGVASSFVADLQESVLSQLKQNQMQGVQLIRDHDYGTRKNWYYDCNSEFVEWHYHTPRADDNKIGFMKLITADHESNCVGKPGTTRVVLPGSSVPVSSEKKMSSMCQAGQFMGGCFMPGKMHDETKVAKAIIPASTQNAVPLQASEAAIKKMETQDKMLAKMLGDSFNISPYSIEIMKMAIHERECSTEGIQCTGHLDSQYGVVHIIQTSLQDSAMFDAWRKWCFALEAQTTHKFLYILRVAPGDEKLMKAVLKPVNKTPLNLIVVESSYTPSVDFRHPDAVSDITEATVRKGKLDMLQHYQKTAREKPLLETFLDIRDALTLTFVNDIQKSTPEIIRENKLTDGPSAWYYQCVPKYVAWNYFTPRGDESKGGFLRTKTREAGECFSLPGSTRISLPEAKIPTVPGGSTECAKGKIGDGCSLSIVTKKVLAARLYLPKETAPPPEEGLTEADFEMLEKDNNNLAKILKEDFNLPAMNRNQLQKKFKEILLETVSKQ</sequence>
<evidence type="ECO:0000313" key="4">
    <source>
        <dbReference type="Proteomes" id="UP001295423"/>
    </source>
</evidence>
<keyword evidence="2" id="KW-0812">Transmembrane</keyword>
<dbReference type="Proteomes" id="UP001295423">
    <property type="component" value="Unassembled WGS sequence"/>
</dbReference>
<dbReference type="EMBL" id="CAKOGP040000036">
    <property type="protein sequence ID" value="CAJ1928195.1"/>
    <property type="molecule type" value="Genomic_DNA"/>
</dbReference>
<keyword evidence="2" id="KW-0472">Membrane</keyword>
<keyword evidence="4" id="KW-1185">Reference proteome</keyword>
<evidence type="ECO:0000256" key="2">
    <source>
        <dbReference type="SAM" id="Phobius"/>
    </source>
</evidence>
<feature type="region of interest" description="Disordered" evidence="1">
    <location>
        <begin position="1025"/>
        <end position="1044"/>
    </location>
</feature>
<feature type="compositionally biased region" description="Polar residues" evidence="1">
    <location>
        <begin position="1032"/>
        <end position="1043"/>
    </location>
</feature>
<organism evidence="3 4">
    <name type="scientific">Cylindrotheca closterium</name>
    <dbReference type="NCBI Taxonomy" id="2856"/>
    <lineage>
        <taxon>Eukaryota</taxon>
        <taxon>Sar</taxon>
        <taxon>Stramenopiles</taxon>
        <taxon>Ochrophyta</taxon>
        <taxon>Bacillariophyta</taxon>
        <taxon>Bacillariophyceae</taxon>
        <taxon>Bacillariophycidae</taxon>
        <taxon>Bacillariales</taxon>
        <taxon>Bacillariaceae</taxon>
        <taxon>Cylindrotheca</taxon>
    </lineage>
</organism>
<accession>A0AAD2FG86</accession>
<reference evidence="3" key="1">
    <citation type="submission" date="2023-08" db="EMBL/GenBank/DDBJ databases">
        <authorList>
            <person name="Audoor S."/>
            <person name="Bilcke G."/>
        </authorList>
    </citation>
    <scope>NUCLEOTIDE SEQUENCE</scope>
</reference>
<feature type="transmembrane region" description="Helical" evidence="2">
    <location>
        <begin position="20"/>
        <end position="42"/>
    </location>
</feature>
<name>A0AAD2FG86_9STRA</name>
<comment type="caution">
    <text evidence="3">The sequence shown here is derived from an EMBL/GenBank/DDBJ whole genome shotgun (WGS) entry which is preliminary data.</text>
</comment>
<keyword evidence="2" id="KW-1133">Transmembrane helix</keyword>